<organism evidence="1 2">
    <name type="scientific">Bifidobacterium asteroides DSM 20089</name>
    <dbReference type="NCBI Taxonomy" id="1437594"/>
    <lineage>
        <taxon>Bacteria</taxon>
        <taxon>Bacillati</taxon>
        <taxon>Actinomycetota</taxon>
        <taxon>Actinomycetes</taxon>
        <taxon>Bifidobacteriales</taxon>
        <taxon>Bifidobacteriaceae</taxon>
        <taxon>Bifidobacterium</taxon>
    </lineage>
</organism>
<dbReference type="GO" id="GO:0016757">
    <property type="term" value="F:glycosyltransferase activity"/>
    <property type="evidence" value="ECO:0007669"/>
    <property type="project" value="InterPro"/>
</dbReference>
<dbReference type="SUPFAM" id="SSF53448">
    <property type="entry name" value="Nucleotide-diphospho-sugar transferases"/>
    <property type="match status" value="1"/>
</dbReference>
<dbReference type="Proteomes" id="UP000224056">
    <property type="component" value="Chromosome"/>
</dbReference>
<dbReference type="AlphaFoldDB" id="A0AAD0AAY9"/>
<dbReference type="Gene3D" id="3.90.550.20">
    <property type="match status" value="1"/>
</dbReference>
<name>A0AAD0AAY9_9BIFI</name>
<proteinExistence type="predicted"/>
<accession>A0AAD0AAY9</accession>
<reference evidence="1 2" key="1">
    <citation type="submission" date="2016-10" db="EMBL/GenBank/DDBJ databases">
        <title>The whole genome sequencing and assembly of B. asteroides DSM 20089 strain.</title>
        <authorList>
            <person name="Lee Y.-J."/>
            <person name="Park M.-K."/>
            <person name="Yi H."/>
            <person name="Bahn Y.-S."/>
            <person name="Kim J.F."/>
            <person name="Lee D.-W."/>
        </authorList>
    </citation>
    <scope>NUCLEOTIDE SEQUENCE [LARGE SCALE GENOMIC DNA]</scope>
    <source>
        <strain evidence="1 2">DSM 20089</strain>
    </source>
</reference>
<evidence type="ECO:0008006" key="3">
    <source>
        <dbReference type="Google" id="ProtNLM"/>
    </source>
</evidence>
<gene>
    <name evidence="1" type="ORF">BA20089_07620</name>
</gene>
<evidence type="ECO:0000313" key="2">
    <source>
        <dbReference type="Proteomes" id="UP000224056"/>
    </source>
</evidence>
<sequence length="349" mass="40258">MMPRLIKLFVSHAKTFSPGYAILEVRIYIDIRLSGMTGKTISSRLLRKKTAYIMAWLDKQFSTTLKRYQAVKPASKTAQPNAPIWTCWWQGEKNAPPTVQDCWDSIRRQAPDHPLIILNRQNYTQYCTFPEEIRHKFDLDLISPQLMSDYVRTTLLAQHGGLWVDATIFADKPIPELVFNLPIFNVKGIRDDYPLANRVADAKDWQVYFIASHPHSATYSFISACLTQYWLRFSTPIDYYLTYYLAKLAREKLAGAQAEYKEIPNNNMQVEMLEPYLRDCDSEMRIRSSEWRADDTFIYKLSWRTTYPARNSQGAESLSAQLLRGECSLCDIQGQPSSGSTTTQPRSSD</sequence>
<dbReference type="InterPro" id="IPR029044">
    <property type="entry name" value="Nucleotide-diphossugar_trans"/>
</dbReference>
<dbReference type="Pfam" id="PF05704">
    <property type="entry name" value="Caps_synth"/>
    <property type="match status" value="1"/>
</dbReference>
<protein>
    <recommendedName>
        <fullName evidence="3">Capsular polysaccharide synthesis protein</fullName>
    </recommendedName>
</protein>
<dbReference type="EMBL" id="CP017696">
    <property type="protein sequence ID" value="ATO41997.1"/>
    <property type="molecule type" value="Genomic_DNA"/>
</dbReference>
<dbReference type="GeneID" id="93051248"/>
<dbReference type="InterPro" id="IPR008441">
    <property type="entry name" value="AfumC-like_glycosyl_Trfase"/>
</dbReference>
<evidence type="ECO:0000313" key="1">
    <source>
        <dbReference type="EMBL" id="ATO41997.1"/>
    </source>
</evidence>
<dbReference type="RefSeq" id="WP_052108381.1">
    <property type="nucleotide sequence ID" value="NZ_CP017696.1"/>
</dbReference>